<reference evidence="2 3" key="1">
    <citation type="submission" date="2024-07" db="EMBL/GenBank/DDBJ databases">
        <title>Section-level genome sequencing and comparative genomics of Aspergillus sections Usti and Cavernicolus.</title>
        <authorList>
            <consortium name="Lawrence Berkeley National Laboratory"/>
            <person name="Nybo J.L."/>
            <person name="Vesth T.C."/>
            <person name="Theobald S."/>
            <person name="Frisvad J.C."/>
            <person name="Larsen T.O."/>
            <person name="Kjaerboelling I."/>
            <person name="Rothschild-Mancinelli K."/>
            <person name="Lyhne E.K."/>
            <person name="Kogle M.E."/>
            <person name="Barry K."/>
            <person name="Clum A."/>
            <person name="Na H."/>
            <person name="Ledsgaard L."/>
            <person name="Lin J."/>
            <person name="Lipzen A."/>
            <person name="Kuo A."/>
            <person name="Riley R."/>
            <person name="Mondo S."/>
            <person name="Labutti K."/>
            <person name="Haridas S."/>
            <person name="Pangalinan J."/>
            <person name="Salamov A.A."/>
            <person name="Simmons B.A."/>
            <person name="Magnuson J.K."/>
            <person name="Chen J."/>
            <person name="Drula E."/>
            <person name="Henrissat B."/>
            <person name="Wiebenga A."/>
            <person name="Lubbers R.J."/>
            <person name="Gomes A.C."/>
            <person name="Macurrencykelacurrency M.R."/>
            <person name="Stajich J."/>
            <person name="Grigoriev I.V."/>
            <person name="Mortensen U.H."/>
            <person name="De Vries R.P."/>
            <person name="Baker S.E."/>
            <person name="Andersen M.R."/>
        </authorList>
    </citation>
    <scope>NUCLEOTIDE SEQUENCE [LARGE SCALE GENOMIC DNA]</scope>
    <source>
        <strain evidence="2 3">CBS 449.75</strain>
    </source>
</reference>
<dbReference type="GeneID" id="98144208"/>
<organism evidence="2 3">
    <name type="scientific">Aspergillus lucknowensis</name>
    <dbReference type="NCBI Taxonomy" id="176173"/>
    <lineage>
        <taxon>Eukaryota</taxon>
        <taxon>Fungi</taxon>
        <taxon>Dikarya</taxon>
        <taxon>Ascomycota</taxon>
        <taxon>Pezizomycotina</taxon>
        <taxon>Eurotiomycetes</taxon>
        <taxon>Eurotiomycetidae</taxon>
        <taxon>Eurotiales</taxon>
        <taxon>Aspergillaceae</taxon>
        <taxon>Aspergillus</taxon>
        <taxon>Aspergillus subgen. Nidulantes</taxon>
    </lineage>
</organism>
<accession>A0ABR4LZC6</accession>
<keyword evidence="3" id="KW-1185">Reference proteome</keyword>
<evidence type="ECO:0000313" key="3">
    <source>
        <dbReference type="Proteomes" id="UP001610432"/>
    </source>
</evidence>
<proteinExistence type="predicted"/>
<evidence type="ECO:0000313" key="2">
    <source>
        <dbReference type="EMBL" id="KAL2868723.1"/>
    </source>
</evidence>
<protein>
    <submittedName>
        <fullName evidence="2">Uncharacterized protein</fullName>
    </submittedName>
</protein>
<name>A0ABR4LZC6_9EURO</name>
<dbReference type="Proteomes" id="UP001610432">
    <property type="component" value="Unassembled WGS sequence"/>
</dbReference>
<dbReference type="EMBL" id="JBFXLQ010000012">
    <property type="protein sequence ID" value="KAL2868723.1"/>
    <property type="molecule type" value="Genomic_DNA"/>
</dbReference>
<evidence type="ECO:0000256" key="1">
    <source>
        <dbReference type="SAM" id="MobiDB-lite"/>
    </source>
</evidence>
<feature type="region of interest" description="Disordered" evidence="1">
    <location>
        <begin position="88"/>
        <end position="143"/>
    </location>
</feature>
<dbReference type="RefSeq" id="XP_070887702.1">
    <property type="nucleotide sequence ID" value="XM_071029136.1"/>
</dbReference>
<comment type="caution">
    <text evidence="2">The sequence shown here is derived from an EMBL/GenBank/DDBJ whole genome shotgun (WGS) entry which is preliminary data.</text>
</comment>
<sequence>MPIQWNDQADAKLLLAVISTSNAKLNYSAIAQYMGPGKSRPYLDEKTRIKLDQFIANSFPSRFLLLECTVSSVQHRIQRLREKVKAYTAAGNDATEHNGTPTSSPEKKRGRAKKVSVTAEDENAKPPGATAEIESPTKKVKST</sequence>
<gene>
    <name evidence="2" type="ORF">BJX67DRAFT_35367</name>
</gene>